<feature type="transmembrane region" description="Helical" evidence="7">
    <location>
        <begin position="167"/>
        <end position="190"/>
    </location>
</feature>
<evidence type="ECO:0000256" key="4">
    <source>
        <dbReference type="ARBA" id="ARBA00022692"/>
    </source>
</evidence>
<evidence type="ECO:0000256" key="1">
    <source>
        <dbReference type="ARBA" id="ARBA00004651"/>
    </source>
</evidence>
<evidence type="ECO:0000313" key="10">
    <source>
        <dbReference type="Proteomes" id="UP000315115"/>
    </source>
</evidence>
<dbReference type="AlphaFoldDB" id="A0A510I1W8"/>
<proteinExistence type="inferred from homology"/>
<evidence type="ECO:0000256" key="6">
    <source>
        <dbReference type="ARBA" id="ARBA00023136"/>
    </source>
</evidence>
<feature type="domain" description="Type II secretion system protein GspF" evidence="8">
    <location>
        <begin position="70"/>
        <end position="191"/>
    </location>
</feature>
<keyword evidence="6 7" id="KW-0472">Membrane</keyword>
<dbReference type="InterPro" id="IPR018076">
    <property type="entry name" value="T2SS_GspF_dom"/>
</dbReference>
<dbReference type="GO" id="GO:0005886">
    <property type="term" value="C:plasma membrane"/>
    <property type="evidence" value="ECO:0007669"/>
    <property type="project" value="UniProtKB-SubCell"/>
</dbReference>
<comment type="similarity">
    <text evidence="2">Belongs to the GSP F family.</text>
</comment>
<protein>
    <submittedName>
        <fullName evidence="9">Type II secretion system protein F</fullName>
    </submittedName>
</protein>
<keyword evidence="3" id="KW-1003">Cell membrane</keyword>
<evidence type="ECO:0000313" key="9">
    <source>
        <dbReference type="EMBL" id="BBL87572.1"/>
    </source>
</evidence>
<evidence type="ECO:0000259" key="8">
    <source>
        <dbReference type="Pfam" id="PF00482"/>
    </source>
</evidence>
<evidence type="ECO:0000256" key="3">
    <source>
        <dbReference type="ARBA" id="ARBA00022475"/>
    </source>
</evidence>
<organism evidence="9 10">
    <name type="scientific">Vibrio rotiferianus</name>
    <dbReference type="NCBI Taxonomy" id="190895"/>
    <lineage>
        <taxon>Bacteria</taxon>
        <taxon>Pseudomonadati</taxon>
        <taxon>Pseudomonadota</taxon>
        <taxon>Gammaproteobacteria</taxon>
        <taxon>Vibrionales</taxon>
        <taxon>Vibrionaceae</taxon>
        <taxon>Vibrio</taxon>
    </lineage>
</organism>
<evidence type="ECO:0000256" key="2">
    <source>
        <dbReference type="ARBA" id="ARBA00005745"/>
    </source>
</evidence>
<feature type="transmembrane region" description="Helical" evidence="7">
    <location>
        <begin position="220"/>
        <end position="238"/>
    </location>
</feature>
<gene>
    <name evidence="9" type="ORF">VroAM7_02250</name>
</gene>
<comment type="subcellular location">
    <subcellularLocation>
        <location evidence="1">Cell membrane</location>
        <topology evidence="1">Multi-pass membrane protein</topology>
    </subcellularLocation>
</comment>
<dbReference type="InterPro" id="IPR003004">
    <property type="entry name" value="GspF/PilC"/>
</dbReference>
<accession>A0A510I1W8</accession>
<feature type="transmembrane region" description="Helical" evidence="7">
    <location>
        <begin position="374"/>
        <end position="396"/>
    </location>
</feature>
<feature type="domain" description="Type II secretion system protein GspF" evidence="8">
    <location>
        <begin position="274"/>
        <end position="391"/>
    </location>
</feature>
<dbReference type="PRINTS" id="PR00812">
    <property type="entry name" value="BCTERIALGSPF"/>
</dbReference>
<dbReference type="InterPro" id="IPR042094">
    <property type="entry name" value="T2SS_GspF_sf"/>
</dbReference>
<reference evidence="10" key="1">
    <citation type="submission" date="2019-07" db="EMBL/GenBank/DDBJ databases">
        <title>Complete Genome Sequences of Vibrion rotiferianus strain AM7.</title>
        <authorList>
            <person name="Miyazaki K."/>
            <person name="Wiseschart A."/>
            <person name="Pootanakit K."/>
            <person name="Ishimori K."/>
            <person name="Kitahara K."/>
        </authorList>
    </citation>
    <scope>NUCLEOTIDE SEQUENCE [LARGE SCALE GENOMIC DNA]</scope>
    <source>
        <strain evidence="10">AM7</strain>
    </source>
</reference>
<keyword evidence="4 7" id="KW-0812">Transmembrane</keyword>
<dbReference type="PANTHER" id="PTHR30012:SF0">
    <property type="entry name" value="TYPE II SECRETION SYSTEM PROTEIN F-RELATED"/>
    <property type="match status" value="1"/>
</dbReference>
<dbReference type="Gene3D" id="1.20.81.30">
    <property type="entry name" value="Type II secretion system (T2SS), domain F"/>
    <property type="match status" value="2"/>
</dbReference>
<evidence type="ECO:0000256" key="7">
    <source>
        <dbReference type="SAM" id="Phobius"/>
    </source>
</evidence>
<evidence type="ECO:0000256" key="5">
    <source>
        <dbReference type="ARBA" id="ARBA00022989"/>
    </source>
</evidence>
<name>A0A510I1W8_9VIBR</name>
<dbReference type="Proteomes" id="UP000315115">
    <property type="component" value="Chromosome 1"/>
</dbReference>
<sequence>MATFLYQGYDEQGTSVEGSVDAASIAEAKLQLKDEKIILKSIKQETSNPLSLSLFQQEKVKVEDIEFLTAEISLLLESGVKIDKAIEILKKTKSTPGLKKILNSLSNALRKGSSMADAVREYPDIFDNLYINLITIGEETGRLSQVFKGLSTDLKFRRELKKKILQASIYPLVILSVCVLCVFAIFNFIVPKMSTLFSGVDDLPIYTTIMLSTSEWVQQYQSYLILAPILLVVVIQRLSQRQDFMKWWHRTSLNMPVLGNLSVQIERIRFNSGLSLMLEAGIPIDKALELSAGNIKNSLIKREMLIARDKIKNGAKLSATLQSTRIYPPFFASLLEVGEESGRLSIVFEEITQRTRNEFEDFTQKLTTMLEPMLILFMGLIVGSVVIVMLLSMVSVNDVSF</sequence>
<dbReference type="EMBL" id="AP019798">
    <property type="protein sequence ID" value="BBL87572.1"/>
    <property type="molecule type" value="Genomic_DNA"/>
</dbReference>
<keyword evidence="5 7" id="KW-1133">Transmembrane helix</keyword>
<dbReference type="PANTHER" id="PTHR30012">
    <property type="entry name" value="GENERAL SECRETION PATHWAY PROTEIN"/>
    <property type="match status" value="1"/>
</dbReference>
<dbReference type="Pfam" id="PF00482">
    <property type="entry name" value="T2SSF"/>
    <property type="match status" value="2"/>
</dbReference>
<dbReference type="RefSeq" id="WP_143691755.1">
    <property type="nucleotide sequence ID" value="NZ_AP019798.1"/>
</dbReference>